<dbReference type="AlphaFoldDB" id="A0A5P0XEP8"/>
<name>A0A5P0XEP8_9BACT</name>
<organism evidence="2 3">
    <name type="scientific">Segatella copri</name>
    <dbReference type="NCBI Taxonomy" id="165179"/>
    <lineage>
        <taxon>Bacteria</taxon>
        <taxon>Pseudomonadati</taxon>
        <taxon>Bacteroidota</taxon>
        <taxon>Bacteroidia</taxon>
        <taxon>Bacteroidales</taxon>
        <taxon>Prevotellaceae</taxon>
        <taxon>Segatella</taxon>
    </lineage>
</organism>
<evidence type="ECO:0000313" key="3">
    <source>
        <dbReference type="Proteomes" id="UP001208620"/>
    </source>
</evidence>
<sequence>MKKLLFILFALVMGISTSHAQFGTLGKLYKTAKSAAAKNKKQAQDDYGNKKIIDILKASAIDTTSVEYKEAMERSKQEFFNDNPQLKKMMELQDDTVALKKYMQEQYGGMTEEEMVKKMMGDAKLDIDSKEFKDAQEETQKMQGLGEDPLFKKIMAEGRTLTKKEAEYFHEKYGADFEYDGMEEYNDSIGVYAQLNGRLKPMSITMYNKISDERPVLDLGQNVIKGYVKDFMGFLKKPFGDREVVDSVQDYLIYNHLHAEEQFKGVAKFTIYSNKELDFENLTVNDLRLRKLGDFVEQIDPKNIYVFKVRKGLSCRFMDYRYTKISYKQSELIDYVSQRLINDGYIDANINQKLSDNQLYGAMDKLEMEFKIAKLLSMNLNGEKFLYTNEVPAAEGVTMKTNVRKVAQNVTALEVSIEAEPGEYAFVIRDPKVEEYFKHIGDDEKDETDRKRLQNFDISLLDKGAFFFTIK</sequence>
<dbReference type="RefSeq" id="WP_153073781.1">
    <property type="nucleotide sequence ID" value="NZ_JAPDUO010000014.1"/>
</dbReference>
<protein>
    <submittedName>
        <fullName evidence="2">Uncharacterized protein</fullName>
    </submittedName>
</protein>
<feature type="signal peptide" evidence="1">
    <location>
        <begin position="1"/>
        <end position="20"/>
    </location>
</feature>
<evidence type="ECO:0000256" key="1">
    <source>
        <dbReference type="SAM" id="SignalP"/>
    </source>
</evidence>
<proteinExistence type="predicted"/>
<dbReference type="Proteomes" id="UP001208620">
    <property type="component" value="Unassembled WGS sequence"/>
</dbReference>
<reference evidence="2" key="1">
    <citation type="submission" date="2022-11" db="EMBL/GenBank/DDBJ databases">
        <title>Genomic repertoires linked with pathogenic potency of arthritogenic Prevotella copri isolated from the gut of rheumatoid arthritis patients.</title>
        <authorList>
            <person name="Nii T."/>
            <person name="Maeda Y."/>
            <person name="Motooka D."/>
            <person name="Naito M."/>
            <person name="Matsumoto Y."/>
            <person name="Ogawa T."/>
            <person name="Oguro-Igashira E."/>
            <person name="Kishikawa T."/>
            <person name="Yamashita M."/>
            <person name="Koizumi S."/>
            <person name="Kurakawa T."/>
            <person name="Okumura R."/>
            <person name="Kayama H."/>
            <person name="Murakami M."/>
            <person name="Sakaguchi T."/>
            <person name="Das B."/>
            <person name="Nakamura S."/>
            <person name="Okada Y."/>
            <person name="Kumanogoh A."/>
            <person name="Takeda K."/>
        </authorList>
    </citation>
    <scope>NUCLEOTIDE SEQUENCE</scope>
    <source>
        <strain evidence="2">H105_2-2</strain>
    </source>
</reference>
<feature type="chain" id="PRO_5043208064" evidence="1">
    <location>
        <begin position="21"/>
        <end position="471"/>
    </location>
</feature>
<dbReference type="EMBL" id="JAPDVD010000001">
    <property type="protein sequence ID" value="MCW4136574.1"/>
    <property type="molecule type" value="Genomic_DNA"/>
</dbReference>
<comment type="caution">
    <text evidence="2">The sequence shown here is derived from an EMBL/GenBank/DDBJ whole genome shotgun (WGS) entry which is preliminary data.</text>
</comment>
<keyword evidence="1" id="KW-0732">Signal</keyword>
<accession>A0A5P0XEP8</accession>
<gene>
    <name evidence="2" type="ORF">ONT01_02045</name>
</gene>
<evidence type="ECO:0000313" key="2">
    <source>
        <dbReference type="EMBL" id="MCW4136574.1"/>
    </source>
</evidence>